<dbReference type="AlphaFoldDB" id="A0AAV8V8G1"/>
<dbReference type="EMBL" id="JANEYG010000342">
    <property type="protein sequence ID" value="KAJ8910181.1"/>
    <property type="molecule type" value="Genomic_DNA"/>
</dbReference>
<sequence>ILFIINNVSRNDYRIKRFLKGVQNLRPCNAKYSYVWDPSIILKYLERFFPNEDLTLQQITYNISDCTQGSDSLLNLIRKYYRVSSSFTKIQEKSSSVCRKYFKMPSPKSQGVTVIIIRPFHDATSQTLSRWIKINDSHNIIRKPLKILKKVAVSGVEPTTMRRPIKPGGVSTR</sequence>
<accession>A0AAV8V8G1</accession>
<comment type="caution">
    <text evidence="1">The sequence shown here is derived from an EMBL/GenBank/DDBJ whole genome shotgun (WGS) entry which is preliminary data.</text>
</comment>
<proteinExistence type="predicted"/>
<keyword evidence="2" id="KW-1185">Reference proteome</keyword>
<evidence type="ECO:0000313" key="2">
    <source>
        <dbReference type="Proteomes" id="UP001159042"/>
    </source>
</evidence>
<reference evidence="1 2" key="1">
    <citation type="journal article" date="2023" name="Insect Mol. Biol.">
        <title>Genome sequencing provides insights into the evolution of gene families encoding plant cell wall-degrading enzymes in longhorned beetles.</title>
        <authorList>
            <person name="Shin N.R."/>
            <person name="Okamura Y."/>
            <person name="Kirsch R."/>
            <person name="Pauchet Y."/>
        </authorList>
    </citation>
    <scope>NUCLEOTIDE SEQUENCE [LARGE SCALE GENOMIC DNA]</scope>
    <source>
        <strain evidence="1">EAD_L_NR</strain>
    </source>
</reference>
<evidence type="ECO:0008006" key="3">
    <source>
        <dbReference type="Google" id="ProtNLM"/>
    </source>
</evidence>
<feature type="non-terminal residue" evidence="1">
    <location>
        <position position="1"/>
    </location>
</feature>
<name>A0AAV8V8G1_9CUCU</name>
<organism evidence="1 2">
    <name type="scientific">Exocentrus adspersus</name>
    <dbReference type="NCBI Taxonomy" id="1586481"/>
    <lineage>
        <taxon>Eukaryota</taxon>
        <taxon>Metazoa</taxon>
        <taxon>Ecdysozoa</taxon>
        <taxon>Arthropoda</taxon>
        <taxon>Hexapoda</taxon>
        <taxon>Insecta</taxon>
        <taxon>Pterygota</taxon>
        <taxon>Neoptera</taxon>
        <taxon>Endopterygota</taxon>
        <taxon>Coleoptera</taxon>
        <taxon>Polyphaga</taxon>
        <taxon>Cucujiformia</taxon>
        <taxon>Chrysomeloidea</taxon>
        <taxon>Cerambycidae</taxon>
        <taxon>Lamiinae</taxon>
        <taxon>Acanthocinini</taxon>
        <taxon>Exocentrus</taxon>
    </lineage>
</organism>
<evidence type="ECO:0000313" key="1">
    <source>
        <dbReference type="EMBL" id="KAJ8910181.1"/>
    </source>
</evidence>
<dbReference type="Proteomes" id="UP001159042">
    <property type="component" value="Unassembled WGS sequence"/>
</dbReference>
<gene>
    <name evidence="1" type="ORF">NQ315_008923</name>
</gene>
<protein>
    <recommendedName>
        <fullName evidence="3">Maturase K</fullName>
    </recommendedName>
</protein>